<feature type="domain" description="ABC transporter" evidence="8">
    <location>
        <begin position="319"/>
        <end position="534"/>
    </location>
</feature>
<dbReference type="Pfam" id="PF00005">
    <property type="entry name" value="ABC_tran"/>
    <property type="match status" value="1"/>
</dbReference>
<evidence type="ECO:0000256" key="7">
    <source>
        <dbReference type="SAM" id="Phobius"/>
    </source>
</evidence>
<keyword evidence="6 7" id="KW-0472">Membrane</keyword>
<dbReference type="InterPro" id="IPR003439">
    <property type="entry name" value="ABC_transporter-like_ATP-bd"/>
</dbReference>
<protein>
    <submittedName>
        <fullName evidence="10">ABC transporter ATP-binding protein</fullName>
    </submittedName>
</protein>
<evidence type="ECO:0000256" key="6">
    <source>
        <dbReference type="ARBA" id="ARBA00023136"/>
    </source>
</evidence>
<dbReference type="InterPro" id="IPR039421">
    <property type="entry name" value="Type_1_exporter"/>
</dbReference>
<evidence type="ECO:0000259" key="9">
    <source>
        <dbReference type="PROSITE" id="PS50929"/>
    </source>
</evidence>
<feature type="transmembrane region" description="Helical" evidence="7">
    <location>
        <begin position="152"/>
        <end position="173"/>
    </location>
</feature>
<evidence type="ECO:0000256" key="3">
    <source>
        <dbReference type="ARBA" id="ARBA00022741"/>
    </source>
</evidence>
<feature type="transmembrane region" description="Helical" evidence="7">
    <location>
        <begin position="50"/>
        <end position="71"/>
    </location>
</feature>
<dbReference type="CDD" id="cd03228">
    <property type="entry name" value="ABCC_MRP_Like"/>
    <property type="match status" value="1"/>
</dbReference>
<dbReference type="RefSeq" id="WP_197115561.1">
    <property type="nucleotide sequence ID" value="NZ_JACBXQ010000004.1"/>
</dbReference>
<accession>A0ABS0LR50</accession>
<dbReference type="InterPro" id="IPR003593">
    <property type="entry name" value="AAA+_ATPase"/>
</dbReference>
<evidence type="ECO:0000313" key="11">
    <source>
        <dbReference type="Proteomes" id="UP000721415"/>
    </source>
</evidence>
<dbReference type="InterPro" id="IPR017871">
    <property type="entry name" value="ABC_transporter-like_CS"/>
</dbReference>
<dbReference type="PROSITE" id="PS50929">
    <property type="entry name" value="ABC_TM1F"/>
    <property type="match status" value="1"/>
</dbReference>
<keyword evidence="5 7" id="KW-1133">Transmembrane helix</keyword>
<organism evidence="10 11">
    <name type="scientific">Facklamia lactis</name>
    <dbReference type="NCBI Taxonomy" id="2749967"/>
    <lineage>
        <taxon>Bacteria</taxon>
        <taxon>Bacillati</taxon>
        <taxon>Bacillota</taxon>
        <taxon>Bacilli</taxon>
        <taxon>Lactobacillales</taxon>
        <taxon>Aerococcaceae</taxon>
        <taxon>Facklamia</taxon>
    </lineage>
</organism>
<dbReference type="SUPFAM" id="SSF90123">
    <property type="entry name" value="ABC transporter transmembrane region"/>
    <property type="match status" value="1"/>
</dbReference>
<evidence type="ECO:0000313" key="10">
    <source>
        <dbReference type="EMBL" id="MBG9986638.1"/>
    </source>
</evidence>
<keyword evidence="2 7" id="KW-0812">Transmembrane</keyword>
<evidence type="ECO:0000256" key="1">
    <source>
        <dbReference type="ARBA" id="ARBA00004651"/>
    </source>
</evidence>
<proteinExistence type="predicted"/>
<dbReference type="EMBL" id="JACBXQ010000004">
    <property type="protein sequence ID" value="MBG9986638.1"/>
    <property type="molecule type" value="Genomic_DNA"/>
</dbReference>
<comment type="caution">
    <text evidence="10">The sequence shown here is derived from an EMBL/GenBank/DDBJ whole genome shotgun (WGS) entry which is preliminary data.</text>
</comment>
<dbReference type="InterPro" id="IPR036640">
    <property type="entry name" value="ABC1_TM_sf"/>
</dbReference>
<feature type="transmembrane region" description="Helical" evidence="7">
    <location>
        <begin position="232"/>
        <end position="256"/>
    </location>
</feature>
<keyword evidence="11" id="KW-1185">Reference proteome</keyword>
<comment type="subcellular location">
    <subcellularLocation>
        <location evidence="1">Cell membrane</location>
        <topology evidence="1">Multi-pass membrane protein</topology>
    </subcellularLocation>
</comment>
<feature type="domain" description="ABC transmembrane type-1" evidence="9">
    <location>
        <begin position="13"/>
        <end position="287"/>
    </location>
</feature>
<dbReference type="Gene3D" id="1.20.1560.10">
    <property type="entry name" value="ABC transporter type 1, transmembrane domain"/>
    <property type="match status" value="1"/>
</dbReference>
<feature type="transmembrane region" description="Helical" evidence="7">
    <location>
        <begin position="262"/>
        <end position="281"/>
    </location>
</feature>
<keyword evidence="4 10" id="KW-0067">ATP-binding</keyword>
<dbReference type="PANTHER" id="PTHR24221">
    <property type="entry name" value="ATP-BINDING CASSETTE SUB-FAMILY B"/>
    <property type="match status" value="1"/>
</dbReference>
<feature type="transmembrane region" description="Helical" evidence="7">
    <location>
        <begin position="129"/>
        <end position="146"/>
    </location>
</feature>
<dbReference type="Proteomes" id="UP000721415">
    <property type="component" value="Unassembled WGS sequence"/>
</dbReference>
<dbReference type="GO" id="GO:0005524">
    <property type="term" value="F:ATP binding"/>
    <property type="evidence" value="ECO:0007669"/>
    <property type="project" value="UniProtKB-KW"/>
</dbReference>
<evidence type="ECO:0000256" key="4">
    <source>
        <dbReference type="ARBA" id="ARBA00022840"/>
    </source>
</evidence>
<name>A0ABS0LR50_9LACT</name>
<gene>
    <name evidence="10" type="ORF">HZY91_06985</name>
</gene>
<dbReference type="SUPFAM" id="SSF52540">
    <property type="entry name" value="P-loop containing nucleoside triphosphate hydrolases"/>
    <property type="match status" value="1"/>
</dbReference>
<evidence type="ECO:0000256" key="5">
    <source>
        <dbReference type="ARBA" id="ARBA00022989"/>
    </source>
</evidence>
<dbReference type="InterPro" id="IPR011527">
    <property type="entry name" value="ABC1_TM_dom"/>
</dbReference>
<dbReference type="PROSITE" id="PS50893">
    <property type="entry name" value="ABC_TRANSPORTER_2"/>
    <property type="match status" value="1"/>
</dbReference>
<feature type="transmembrane region" description="Helical" evidence="7">
    <location>
        <begin position="12"/>
        <end position="30"/>
    </location>
</feature>
<dbReference type="PANTHER" id="PTHR24221:SF654">
    <property type="entry name" value="ATP-BINDING CASSETTE SUB-FAMILY B MEMBER 6"/>
    <property type="match status" value="1"/>
</dbReference>
<dbReference type="Pfam" id="PF00664">
    <property type="entry name" value="ABC_membrane"/>
    <property type="match status" value="1"/>
</dbReference>
<dbReference type="SMART" id="SM00382">
    <property type="entry name" value="AAA"/>
    <property type="match status" value="1"/>
</dbReference>
<keyword evidence="3" id="KW-0547">Nucleotide-binding</keyword>
<sequence>MKELLKKHRFIYFLTIVMSVISSFLMAYFAVRLGKVIDAVVNNEGDLKRAIISCLVIITGWFIVVILFSFLKSTYIANVLKDAKDEMYHALYRKNLNDYWAHTSEYYLNLFTKNIDIFTENYLSPKCDIVSNVISAVVSIGFIFLINWKLGAAFVGVTVLTIMLSQLPGVIMARKTVSFSKQNESYLQAVTNQLHGFEQIKLLNVSDLFLTDYLEKDQNFEKSRKSFLFASWFANNLGIFFSFFAQLLCMSIGIWFVMQGEITIGLLISAINLLNGVFNPVQMFAHNKNLMGTVGELREGFNQLLDTKTAKGCEISEPIHEISIAHLDLKYSEEKIVFEDFNYCFEQGKKYAIIGESGRGKSTLMKLVMKYYPSSAYNGSIRINGIDLDRIKSESLYQRVALIQKNDFLISGSVMDNVRMHRQNLIDTTILEQLNLSSKLLEKSIEASSRNVISSGEKQRVDIARFMISPYDVLIFDEPTSNLDSATQSMIFDMIFKLQNKMVIVITHTRDPKILSQFDEVLNLDEIRQKEQAI</sequence>
<reference evidence="10 11" key="1">
    <citation type="submission" date="2020-07" db="EMBL/GenBank/DDBJ databases">
        <title>Facklamia lactis sp. nov., isolated from raw milk.</title>
        <authorList>
            <person name="Doll E.V."/>
            <person name="Huptas C."/>
            <person name="Staib L."/>
            <person name="Wenning M."/>
            <person name="Scherer S."/>
        </authorList>
    </citation>
    <scope>NUCLEOTIDE SEQUENCE [LARGE SCALE GENOMIC DNA]</scope>
    <source>
        <strain evidence="10 11">DSM 111018</strain>
    </source>
</reference>
<dbReference type="InterPro" id="IPR027417">
    <property type="entry name" value="P-loop_NTPase"/>
</dbReference>
<evidence type="ECO:0000256" key="2">
    <source>
        <dbReference type="ARBA" id="ARBA00022692"/>
    </source>
</evidence>
<evidence type="ECO:0000259" key="8">
    <source>
        <dbReference type="PROSITE" id="PS50893"/>
    </source>
</evidence>
<dbReference type="Gene3D" id="3.40.50.300">
    <property type="entry name" value="P-loop containing nucleotide triphosphate hydrolases"/>
    <property type="match status" value="1"/>
</dbReference>
<dbReference type="PROSITE" id="PS00211">
    <property type="entry name" value="ABC_TRANSPORTER_1"/>
    <property type="match status" value="1"/>
</dbReference>